<comment type="similarity">
    <text evidence="2 8">Belongs to the Mediator complex subunit 8 family.</text>
</comment>
<gene>
    <name evidence="9" type="primary">MED8_1</name>
    <name evidence="8" type="synonym">MED8</name>
</gene>
<organism evidence="9">
    <name type="scientific">Melanaphis sacchari</name>
    <dbReference type="NCBI Taxonomy" id="742174"/>
    <lineage>
        <taxon>Eukaryota</taxon>
        <taxon>Metazoa</taxon>
        <taxon>Ecdysozoa</taxon>
        <taxon>Arthropoda</taxon>
        <taxon>Hexapoda</taxon>
        <taxon>Insecta</taxon>
        <taxon>Pterygota</taxon>
        <taxon>Neoptera</taxon>
        <taxon>Paraneoptera</taxon>
        <taxon>Hemiptera</taxon>
        <taxon>Sternorrhyncha</taxon>
        <taxon>Aphidomorpha</taxon>
        <taxon>Aphidoidea</taxon>
        <taxon>Aphididae</taxon>
        <taxon>Aphidini</taxon>
        <taxon>Melanaphis</taxon>
    </lineage>
</organism>
<dbReference type="PANTHER" id="PTHR13074:SF9">
    <property type="entry name" value="MEDIATOR OF RNA POLYMERASE II TRANSCRIPTION SUBUNIT 8"/>
    <property type="match status" value="1"/>
</dbReference>
<evidence type="ECO:0000313" key="9">
    <source>
        <dbReference type="EMBL" id="MBW17252.1"/>
    </source>
</evidence>
<dbReference type="GO" id="GO:0000978">
    <property type="term" value="F:RNA polymerase II cis-regulatory region sequence-specific DNA binding"/>
    <property type="evidence" value="ECO:0007669"/>
    <property type="project" value="TreeGrafter"/>
</dbReference>
<evidence type="ECO:0000256" key="3">
    <source>
        <dbReference type="ARBA" id="ARBA00011837"/>
    </source>
</evidence>
<name>A0A2H8TUK7_9HEMI</name>
<evidence type="ECO:0000256" key="6">
    <source>
        <dbReference type="ARBA" id="ARBA00023163"/>
    </source>
</evidence>
<evidence type="ECO:0000256" key="8">
    <source>
        <dbReference type="RuleBase" id="RU364144"/>
    </source>
</evidence>
<evidence type="ECO:0000256" key="7">
    <source>
        <dbReference type="ARBA" id="ARBA00023242"/>
    </source>
</evidence>
<accession>A0A2H8TUK7</accession>
<dbReference type="GO" id="GO:0003712">
    <property type="term" value="F:transcription coregulator activity"/>
    <property type="evidence" value="ECO:0007669"/>
    <property type="project" value="InterPro"/>
</dbReference>
<keyword evidence="5 8" id="KW-0010">Activator</keyword>
<reference evidence="9" key="1">
    <citation type="submission" date="2017-10" db="EMBL/GenBank/DDBJ databases">
        <title>Transcriptome Assembly of Sugarcane Aphid Adults.</title>
        <authorList>
            <person name="Scully E.D."/>
            <person name="Palmer N.A."/>
            <person name="Geib S.M."/>
            <person name="Sarath G."/>
            <person name="Sattler S.E."/>
        </authorList>
    </citation>
    <scope>NUCLEOTIDE SEQUENCE</scope>
    <source>
        <tissue evidence="9">Whole body</tissue>
    </source>
</reference>
<comment type="subcellular location">
    <subcellularLocation>
        <location evidence="1 8">Nucleus</location>
    </subcellularLocation>
</comment>
<dbReference type="PANTHER" id="PTHR13074">
    <property type="entry name" value="MEDIATOR OF RNA POLYMERASE II TRANSCRIPTION SUBUNIT 8"/>
    <property type="match status" value="1"/>
</dbReference>
<dbReference type="GO" id="GO:0070847">
    <property type="term" value="C:core mediator complex"/>
    <property type="evidence" value="ECO:0007669"/>
    <property type="project" value="TreeGrafter"/>
</dbReference>
<dbReference type="InterPro" id="IPR019364">
    <property type="entry name" value="Mediatior_Med8_fun/met"/>
</dbReference>
<proteinExistence type="inferred from homology"/>
<evidence type="ECO:0000256" key="2">
    <source>
        <dbReference type="ARBA" id="ARBA00005716"/>
    </source>
</evidence>
<evidence type="ECO:0000256" key="5">
    <source>
        <dbReference type="ARBA" id="ARBA00023159"/>
    </source>
</evidence>
<dbReference type="Pfam" id="PF10232">
    <property type="entry name" value="Med8"/>
    <property type="match status" value="1"/>
</dbReference>
<keyword evidence="6 8" id="KW-0804">Transcription</keyword>
<evidence type="ECO:0000256" key="1">
    <source>
        <dbReference type="ARBA" id="ARBA00004123"/>
    </source>
</evidence>
<dbReference type="OrthoDB" id="150687at2759"/>
<evidence type="ECO:0000256" key="4">
    <source>
        <dbReference type="ARBA" id="ARBA00023015"/>
    </source>
</evidence>
<dbReference type="AlphaFoldDB" id="A0A2H8TUK7"/>
<protein>
    <recommendedName>
        <fullName evidence="8">Mediator of RNA polymerase II transcription subunit 8</fullName>
    </recommendedName>
    <alternativeName>
        <fullName evidence="8">Mediator complex subunit 8</fullName>
    </alternativeName>
</protein>
<comment type="subunit">
    <text evidence="3 8">Component of the Mediator complex.</text>
</comment>
<dbReference type="GO" id="GO:0006357">
    <property type="term" value="P:regulation of transcription by RNA polymerase II"/>
    <property type="evidence" value="ECO:0007669"/>
    <property type="project" value="InterPro"/>
</dbReference>
<comment type="function">
    <text evidence="8">Component of the Mediator complex, a coactivator involved in the regulated transcription of nearly all RNA polymerase II-dependent genes. Mediator functions as a bridge to convey information from gene-specific regulatory proteins to the basal RNA polymerase II transcription machinery. Mediator is recruited to promoters by direct interactions with regulatory proteins and serves as a scaffold for the assembly of a functional preinitiation complex with RNA polymerase II and the general transcription factors.</text>
</comment>
<dbReference type="EMBL" id="GFXV01005447">
    <property type="protein sequence ID" value="MBW17252.1"/>
    <property type="molecule type" value="Transcribed_RNA"/>
</dbReference>
<keyword evidence="4 8" id="KW-0805">Transcription regulation</keyword>
<dbReference type="GO" id="GO:0016592">
    <property type="term" value="C:mediator complex"/>
    <property type="evidence" value="ECO:0007669"/>
    <property type="project" value="InterPro"/>
</dbReference>
<keyword evidence="7 8" id="KW-0539">Nucleus</keyword>
<sequence>MQREDKQLELVLENFQSKLNEFKAQIYALIFKLEHERDNVNWTTVLDTFAVFSTQYTAIMKYLSYEKLPQLRNYSVLPLMLNPERDEDLARITENRVPALSHDIVPDFLRTKTEPEVEHKLMQVEHKAGGLQFETAQKQLAAFNKVVNHVLDLVSKAREEWEVETGARVGIGQTSSVADLHTLVSAVSMGKNLKPMVPQVSPGGMMVPPTGRPVTPSMGPNTPPMGMMPKPPPGMKTNVKAAGAPHPYR</sequence>